<accession>A0A4R4A3V3</accession>
<keyword evidence="4" id="KW-0233">DNA recombination</keyword>
<protein>
    <submittedName>
        <fullName evidence="5">IS1 family transposase</fullName>
    </submittedName>
</protein>
<evidence type="ECO:0000313" key="5">
    <source>
        <dbReference type="EMBL" id="TCW32006.1"/>
    </source>
</evidence>
<comment type="similarity">
    <text evidence="2">Belongs to the transposase 27 family.</text>
</comment>
<proteinExistence type="inferred from homology"/>
<keyword evidence="3" id="KW-0815">Transposition</keyword>
<dbReference type="PANTHER" id="PTHR33293">
    <property type="entry name" value="INSERTION ELEMENT IS1 1 PROTEIN INSB-RELATED"/>
    <property type="match status" value="1"/>
</dbReference>
<dbReference type="NCBIfam" id="NF033558">
    <property type="entry name" value="transpos_IS1"/>
    <property type="match status" value="1"/>
</dbReference>
<gene>
    <name evidence="5" type="ORF">EDC29_1251</name>
</gene>
<comment type="function">
    <text evidence="1">Absolutely required for transposition of IS1.</text>
</comment>
<dbReference type="Proteomes" id="UP000295247">
    <property type="component" value="Unassembled WGS sequence"/>
</dbReference>
<dbReference type="GO" id="GO:0004803">
    <property type="term" value="F:transposase activity"/>
    <property type="evidence" value="ECO:0007669"/>
    <property type="project" value="InterPro"/>
</dbReference>
<dbReference type="InterPro" id="IPR051354">
    <property type="entry name" value="Transposase_27_IS1"/>
</dbReference>
<dbReference type="PANTHER" id="PTHR33293:SF1">
    <property type="entry name" value="INSERTION ELEMENT IS1 1 PROTEIN INSB-RELATED"/>
    <property type="match status" value="1"/>
</dbReference>
<evidence type="ECO:0000256" key="1">
    <source>
        <dbReference type="ARBA" id="ARBA00004091"/>
    </source>
</evidence>
<evidence type="ECO:0000256" key="4">
    <source>
        <dbReference type="ARBA" id="ARBA00023172"/>
    </source>
</evidence>
<reference evidence="5 6" key="1">
    <citation type="submission" date="2019-03" db="EMBL/GenBank/DDBJ databases">
        <title>Genomic Encyclopedia of Type Strains, Phase IV (KMG-IV): sequencing the most valuable type-strain genomes for metagenomic binning, comparative biology and taxonomic classification.</title>
        <authorList>
            <person name="Goeker M."/>
        </authorList>
    </citation>
    <scope>NUCLEOTIDE SEQUENCE [LARGE SCALE GENOMIC DNA]</scope>
    <source>
        <strain evidence="5 6">DSM 203</strain>
    </source>
</reference>
<comment type="caution">
    <text evidence="5">The sequence shown here is derived from an EMBL/GenBank/DDBJ whole genome shotgun (WGS) entry which is preliminary data.</text>
</comment>
<dbReference type="GO" id="GO:0006313">
    <property type="term" value="P:DNA transposition"/>
    <property type="evidence" value="ECO:0007669"/>
    <property type="project" value="InterPro"/>
</dbReference>
<dbReference type="GO" id="GO:0003677">
    <property type="term" value="F:DNA binding"/>
    <property type="evidence" value="ECO:0007669"/>
    <property type="project" value="InterPro"/>
</dbReference>
<dbReference type="Pfam" id="PF03400">
    <property type="entry name" value="DDE_Tnp_IS1"/>
    <property type="match status" value="1"/>
</dbReference>
<dbReference type="EMBL" id="SMDC01000025">
    <property type="protein sequence ID" value="TCW32006.1"/>
    <property type="molecule type" value="Genomic_DNA"/>
</dbReference>
<organism evidence="5 6">
    <name type="scientific">Marichromatium gracile</name>
    <name type="common">Chromatium gracile</name>
    <dbReference type="NCBI Taxonomy" id="1048"/>
    <lineage>
        <taxon>Bacteria</taxon>
        <taxon>Pseudomonadati</taxon>
        <taxon>Pseudomonadota</taxon>
        <taxon>Gammaproteobacteria</taxon>
        <taxon>Chromatiales</taxon>
        <taxon>Chromatiaceae</taxon>
        <taxon>Marichromatium</taxon>
    </lineage>
</organism>
<evidence type="ECO:0000256" key="3">
    <source>
        <dbReference type="ARBA" id="ARBA00022578"/>
    </source>
</evidence>
<sequence length="233" mass="27212">MKKIYLTCPQCHFNHVTKNGFNRLKRRLCKCQNCGSQFVLHPAKGPVSQETRELIDRLLLDKISLAGIARAVKVSEAWLQNYVNEKYKKVPRQVALKKHHILRVILECDELWSFVGKRLNKQWIWLAMDRLPRRVVGVHVGDRTERSAQALWDSIPAQYQASAPAYTDFWSAYARIIPAHRHYPSAKSQGETNHIERFNGTLRQRISRLVRKSLVFSKNQENHKGALWIFIHH</sequence>
<evidence type="ECO:0000313" key="6">
    <source>
        <dbReference type="Proteomes" id="UP000295247"/>
    </source>
</evidence>
<name>A0A4R4A3V3_MARGR</name>
<dbReference type="InterPro" id="IPR005063">
    <property type="entry name" value="Transposase_27"/>
</dbReference>
<dbReference type="AlphaFoldDB" id="A0A4R4A3V3"/>
<evidence type="ECO:0000256" key="2">
    <source>
        <dbReference type="ARBA" id="ARBA00008841"/>
    </source>
</evidence>